<keyword evidence="2" id="KW-0812">Transmembrane</keyword>
<evidence type="ECO:0000256" key="2">
    <source>
        <dbReference type="SAM" id="Phobius"/>
    </source>
</evidence>
<comment type="caution">
    <text evidence="3">The sequence shown here is derived from an EMBL/GenBank/DDBJ whole genome shotgun (WGS) entry which is preliminary data.</text>
</comment>
<dbReference type="AlphaFoldDB" id="A0ABD5WRG7"/>
<feature type="transmembrane region" description="Helical" evidence="2">
    <location>
        <begin position="161"/>
        <end position="184"/>
    </location>
</feature>
<evidence type="ECO:0000313" key="4">
    <source>
        <dbReference type="Proteomes" id="UP001596407"/>
    </source>
</evidence>
<gene>
    <name evidence="3" type="ORF">ACFQJ6_22180</name>
</gene>
<dbReference type="GeneID" id="79304188"/>
<evidence type="ECO:0000313" key="3">
    <source>
        <dbReference type="EMBL" id="MFC7082385.1"/>
    </source>
</evidence>
<dbReference type="RefSeq" id="WP_276279611.1">
    <property type="nucleotide sequence ID" value="NZ_CP119809.1"/>
</dbReference>
<organism evidence="3 4">
    <name type="scientific">Halorussus caseinilyticus</name>
    <dbReference type="NCBI Taxonomy" id="3034025"/>
    <lineage>
        <taxon>Archaea</taxon>
        <taxon>Methanobacteriati</taxon>
        <taxon>Methanobacteriota</taxon>
        <taxon>Stenosarchaea group</taxon>
        <taxon>Halobacteria</taxon>
        <taxon>Halobacteriales</taxon>
        <taxon>Haladaptataceae</taxon>
        <taxon>Halorussus</taxon>
    </lineage>
</organism>
<feature type="transmembrane region" description="Helical" evidence="2">
    <location>
        <begin position="132"/>
        <end position="154"/>
    </location>
</feature>
<dbReference type="EMBL" id="JBHSZH010000005">
    <property type="protein sequence ID" value="MFC7082385.1"/>
    <property type="molecule type" value="Genomic_DNA"/>
</dbReference>
<feature type="compositionally biased region" description="Basic and acidic residues" evidence="1">
    <location>
        <begin position="46"/>
        <end position="63"/>
    </location>
</feature>
<reference evidence="3 4" key="1">
    <citation type="journal article" date="2019" name="Int. J. Syst. Evol. Microbiol.">
        <title>The Global Catalogue of Microorganisms (GCM) 10K type strain sequencing project: providing services to taxonomists for standard genome sequencing and annotation.</title>
        <authorList>
            <consortium name="The Broad Institute Genomics Platform"/>
            <consortium name="The Broad Institute Genome Sequencing Center for Infectious Disease"/>
            <person name="Wu L."/>
            <person name="Ma J."/>
        </authorList>
    </citation>
    <scope>NUCLEOTIDE SEQUENCE [LARGE SCALE GENOMIC DNA]</scope>
    <source>
        <strain evidence="3 4">DT72</strain>
    </source>
</reference>
<feature type="region of interest" description="Disordered" evidence="1">
    <location>
        <begin position="1"/>
        <end position="63"/>
    </location>
</feature>
<name>A0ABD5WRG7_9EURY</name>
<keyword evidence="4" id="KW-1185">Reference proteome</keyword>
<keyword evidence="2" id="KW-1133">Transmembrane helix</keyword>
<accession>A0ABD5WRG7</accession>
<feature type="transmembrane region" description="Helical" evidence="2">
    <location>
        <begin position="105"/>
        <end position="126"/>
    </location>
</feature>
<protein>
    <submittedName>
        <fullName evidence="3">Uncharacterized protein</fullName>
    </submittedName>
</protein>
<evidence type="ECO:0000256" key="1">
    <source>
        <dbReference type="SAM" id="MobiDB-lite"/>
    </source>
</evidence>
<sequence>MTDEDAGRGEDDAGRSGSRERAAHASDARESESAGEHSAPESATRASERERANARALREDRDGGGLDLSLPPILLPDVRLPERIRLVFPVPDPPEKVSRPTRIRVSWVIVAVALADALDALTVAFAGPKTLAWVRAVAGVLLSVVLVGGPGLLYAWELLAILGGVGVLSVAPTLTLLVLARILVSE</sequence>
<keyword evidence="2" id="KW-0472">Membrane</keyword>
<proteinExistence type="predicted"/>
<feature type="compositionally biased region" description="Basic and acidic residues" evidence="1">
    <location>
        <begin position="1"/>
        <end position="39"/>
    </location>
</feature>
<dbReference type="Proteomes" id="UP001596407">
    <property type="component" value="Unassembled WGS sequence"/>
</dbReference>